<keyword evidence="7 23" id="KW-0812">Transmembrane</keyword>
<reference evidence="27 28" key="1">
    <citation type="submission" date="2015-04" db="EMBL/GenBank/DDBJ databases">
        <authorList>
            <person name="Syromyatnikov M.Y."/>
            <person name="Popov V.N."/>
        </authorList>
    </citation>
    <scope>NUCLEOTIDE SEQUENCE [LARGE SCALE GENOMIC DNA]</scope>
</reference>
<evidence type="ECO:0000259" key="24">
    <source>
        <dbReference type="PROSITE" id="PS50013"/>
    </source>
</evidence>
<evidence type="ECO:0000256" key="23">
    <source>
        <dbReference type="SAM" id="Phobius"/>
    </source>
</evidence>
<feature type="compositionally biased region" description="Basic and acidic residues" evidence="22">
    <location>
        <begin position="1827"/>
        <end position="1846"/>
    </location>
</feature>
<feature type="transmembrane region" description="Helical" evidence="23">
    <location>
        <begin position="46"/>
        <end position="67"/>
    </location>
</feature>
<evidence type="ECO:0000256" key="5">
    <source>
        <dbReference type="ARBA" id="ARBA00007025"/>
    </source>
</evidence>
<keyword evidence="11" id="KW-0067">ATP-binding</keyword>
<dbReference type="GO" id="GO:0140658">
    <property type="term" value="F:ATP-dependent chromatin remodeler activity"/>
    <property type="evidence" value="ECO:0007669"/>
    <property type="project" value="TreeGrafter"/>
</dbReference>
<feature type="compositionally biased region" description="Acidic residues" evidence="22">
    <location>
        <begin position="799"/>
        <end position="809"/>
    </location>
</feature>
<feature type="transmembrane region" description="Helical" evidence="23">
    <location>
        <begin position="380"/>
        <end position="400"/>
    </location>
</feature>
<dbReference type="InterPro" id="IPR002464">
    <property type="entry name" value="DNA/RNA_helicase_DEAH_CS"/>
</dbReference>
<feature type="transmembrane region" description="Helical" evidence="23">
    <location>
        <begin position="79"/>
        <end position="101"/>
    </location>
</feature>
<feature type="transmembrane region" description="Helical" evidence="23">
    <location>
        <begin position="406"/>
        <end position="425"/>
    </location>
</feature>
<name>A0A1J1ILB5_9DIPT</name>
<dbReference type="GO" id="GO:0005634">
    <property type="term" value="C:nucleus"/>
    <property type="evidence" value="ECO:0007669"/>
    <property type="project" value="UniProtKB-SubCell"/>
</dbReference>
<keyword evidence="16 23" id="KW-0472">Membrane</keyword>
<feature type="domain" description="Chromo" evidence="24">
    <location>
        <begin position="865"/>
        <end position="926"/>
    </location>
</feature>
<feature type="domain" description="Helicase ATP-binding" evidence="25">
    <location>
        <begin position="967"/>
        <end position="1137"/>
    </location>
</feature>
<dbReference type="SUPFAM" id="SSF54160">
    <property type="entry name" value="Chromo domain-like"/>
    <property type="match status" value="1"/>
</dbReference>
<evidence type="ECO:0000256" key="1">
    <source>
        <dbReference type="ARBA" id="ARBA00004123"/>
    </source>
</evidence>
<comment type="similarity">
    <text evidence="4">Belongs to the sodium:solute symporter (SSF) (TC 2.A.21) family.</text>
</comment>
<keyword evidence="9" id="KW-0547">Nucleotide-binding</keyword>
<dbReference type="CDD" id="cd11492">
    <property type="entry name" value="SLC5sbd_NIS-SMVT"/>
    <property type="match status" value="1"/>
</dbReference>
<dbReference type="InterPro" id="IPR000953">
    <property type="entry name" value="Chromo/chromo_shadow_dom"/>
</dbReference>
<dbReference type="GO" id="GO:0034728">
    <property type="term" value="P:nucleosome organization"/>
    <property type="evidence" value="ECO:0007669"/>
    <property type="project" value="TreeGrafter"/>
</dbReference>
<feature type="transmembrane region" description="Helical" evidence="23">
    <location>
        <begin position="187"/>
        <end position="207"/>
    </location>
</feature>
<dbReference type="Gene3D" id="3.40.50.300">
    <property type="entry name" value="P-loop containing nucleotide triphosphate hydrolases"/>
    <property type="match status" value="1"/>
</dbReference>
<dbReference type="GO" id="GO:0016887">
    <property type="term" value="F:ATP hydrolysis activity"/>
    <property type="evidence" value="ECO:0007669"/>
    <property type="project" value="TreeGrafter"/>
</dbReference>
<feature type="transmembrane region" description="Helical" evidence="23">
    <location>
        <begin position="122"/>
        <end position="145"/>
    </location>
</feature>
<feature type="domain" description="Helicase C-terminal" evidence="26">
    <location>
        <begin position="1267"/>
        <end position="1418"/>
    </location>
</feature>
<evidence type="ECO:0000256" key="16">
    <source>
        <dbReference type="ARBA" id="ARBA00023136"/>
    </source>
</evidence>
<dbReference type="GO" id="GO:0042393">
    <property type="term" value="F:histone binding"/>
    <property type="evidence" value="ECO:0007669"/>
    <property type="project" value="TreeGrafter"/>
</dbReference>
<gene>
    <name evidence="27" type="ORF">CLUMA_CG013173</name>
</gene>
<evidence type="ECO:0000256" key="3">
    <source>
        <dbReference type="ARBA" id="ARBA00004286"/>
    </source>
</evidence>
<dbReference type="CDD" id="cd18659">
    <property type="entry name" value="CD2_tandem"/>
    <property type="match status" value="1"/>
</dbReference>
<dbReference type="PROSITE" id="PS50283">
    <property type="entry name" value="NA_SOLUT_SYMP_3"/>
    <property type="match status" value="1"/>
</dbReference>
<keyword evidence="8" id="KW-0677">Repeat</keyword>
<feature type="compositionally biased region" description="Basic residues" evidence="22">
    <location>
        <begin position="780"/>
        <end position="791"/>
    </location>
</feature>
<evidence type="ECO:0000259" key="26">
    <source>
        <dbReference type="PROSITE" id="PS51194"/>
    </source>
</evidence>
<dbReference type="InterPro" id="IPR001650">
    <property type="entry name" value="Helicase_C-like"/>
</dbReference>
<dbReference type="GO" id="GO:0003682">
    <property type="term" value="F:chromatin binding"/>
    <property type="evidence" value="ECO:0007669"/>
    <property type="project" value="TreeGrafter"/>
</dbReference>
<dbReference type="CDD" id="cd18793">
    <property type="entry name" value="SF2_C_SNF"/>
    <property type="match status" value="1"/>
</dbReference>
<feature type="transmembrane region" description="Helical" evidence="23">
    <location>
        <begin position="437"/>
        <end position="455"/>
    </location>
</feature>
<dbReference type="GO" id="GO:0005524">
    <property type="term" value="F:ATP binding"/>
    <property type="evidence" value="ECO:0007669"/>
    <property type="project" value="UniProtKB-KW"/>
</dbReference>
<dbReference type="InterPro" id="IPR025260">
    <property type="entry name" value="CHD1-like_C"/>
</dbReference>
<keyword evidence="14" id="KW-0805">Transcription regulation</keyword>
<dbReference type="Gene3D" id="3.40.50.10810">
    <property type="entry name" value="Tandem AAA-ATPase domain"/>
    <property type="match status" value="1"/>
</dbReference>
<comment type="similarity">
    <text evidence="5">Belongs to the SNF2/RAD54 helicase family.</text>
</comment>
<dbReference type="GO" id="GO:0022857">
    <property type="term" value="F:transmembrane transporter activity"/>
    <property type="evidence" value="ECO:0007669"/>
    <property type="project" value="InterPro"/>
</dbReference>
<dbReference type="FunFam" id="3.40.50.10810:FF:000007">
    <property type="entry name" value="Chromodomain-helicase-DNA-binding protein 2 isoform 1"/>
    <property type="match status" value="1"/>
</dbReference>
<feature type="compositionally biased region" description="Basic residues" evidence="22">
    <location>
        <begin position="2034"/>
        <end position="2043"/>
    </location>
</feature>
<dbReference type="Pfam" id="PF00176">
    <property type="entry name" value="SNF2-rel_dom"/>
    <property type="match status" value="1"/>
</dbReference>
<dbReference type="PANTHER" id="PTHR45623:SF14">
    <property type="entry name" value="CHROMODOMAIN-HELICASE-DNA-BINDING PROTEIN 1"/>
    <property type="match status" value="1"/>
</dbReference>
<evidence type="ECO:0000256" key="6">
    <source>
        <dbReference type="ARBA" id="ARBA00022454"/>
    </source>
</evidence>
<dbReference type="FunFam" id="3.40.50.300:FF:000130">
    <property type="entry name" value="Chromodomain-helicase-DNA-binding protein 2 isoform 1"/>
    <property type="match status" value="1"/>
</dbReference>
<dbReference type="PROSITE" id="PS00690">
    <property type="entry name" value="DEAH_ATP_HELICASE"/>
    <property type="match status" value="1"/>
</dbReference>
<dbReference type="SMART" id="SM01176">
    <property type="entry name" value="DUF4208"/>
    <property type="match status" value="1"/>
</dbReference>
<evidence type="ECO:0000256" key="14">
    <source>
        <dbReference type="ARBA" id="ARBA00023015"/>
    </source>
</evidence>
<dbReference type="PROSITE" id="PS51192">
    <property type="entry name" value="HELICASE_ATP_BIND_1"/>
    <property type="match status" value="1"/>
</dbReference>
<dbReference type="InterPro" id="IPR001734">
    <property type="entry name" value="Na/solute_symporter"/>
</dbReference>
<keyword evidence="6" id="KW-0158">Chromosome</keyword>
<keyword evidence="10" id="KW-0378">Hydrolase</keyword>
<dbReference type="Gene3D" id="2.40.50.40">
    <property type="match status" value="1"/>
</dbReference>
<evidence type="ECO:0000256" key="13">
    <source>
        <dbReference type="ARBA" id="ARBA00022989"/>
    </source>
</evidence>
<dbReference type="PROSITE" id="PS51194">
    <property type="entry name" value="HELICASE_CTER"/>
    <property type="match status" value="1"/>
</dbReference>
<dbReference type="InterPro" id="IPR016197">
    <property type="entry name" value="Chromo-like_dom_sf"/>
</dbReference>
<keyword evidence="15" id="KW-0238">DNA-binding</keyword>
<dbReference type="Pfam" id="PF23588">
    <property type="entry name" value="HTH_CHD1_Hrp3"/>
    <property type="match status" value="1"/>
</dbReference>
<dbReference type="Pfam" id="PF13907">
    <property type="entry name" value="CHD1-like_C"/>
    <property type="match status" value="1"/>
</dbReference>
<evidence type="ECO:0000256" key="9">
    <source>
        <dbReference type="ARBA" id="ARBA00022741"/>
    </source>
</evidence>
<dbReference type="InterPro" id="IPR000330">
    <property type="entry name" value="SNF2_N"/>
</dbReference>
<feature type="transmembrane region" description="Helical" evidence="23">
    <location>
        <begin position="6"/>
        <end position="25"/>
    </location>
</feature>
<sequence>MAFGIWDYVVFLTCLMISASIGVYARYSGGKQKTANEYLLADRSMPILPVSFSLMASFISSITLLGVSNEIYQYGTQFVVINVSYGLATPIVAYLYLPVFFKLQATSAYEYLERRFGKSARLAASLSYSIQMIMYMGIVLYAPALALEAIMGLNQNWSILLVGAVCTFYSTIGGMKAVLFTDVFQSILMYSAVLVIVVSGLIKAGGFEEIFRVADEGNRLELWNFNPDPTIRHTWFTIMIGSSVTYLTLYAVNQAQVQRLLTVKDLRSAQIAVWINWPILSFLSLSTSFTGLVLYYYYKECDPLQQGRINSMDQNVPLYIMDALGHIPGISGLFVAGVFSGALSSVSSTLNSLAAVTLEDYFKPLYFKIKKKEWETTSATVSKITAFIYGLICIGGAFLAQFFGGILQASLVLFGVIGGPLLSIFTLGMCTEMANEWGVIPALFIGIGLSIWIGFSPKPLPDRQLEFSTENCEEFGGLFKNATQPVEDNSDDFFYLFRLSYLYAGVIGFLLTFIIGYILSYILKVLKQQNSDKIYVDEAKTIINADLFMPPIAKYIRRRNKKEKEDKSDSENESSSSESKSNSSSESDSDSHSGSNSSSSSSQSDADENTTNNNISNNSSSRVSKPDEDQVAKSDNTSPEGTDEDTRTGAITSNNASQYHNDNGSDESDQDDSDAISNNSDNQQFSSSKSSIDEEDVAAAKQRARKEAAKKRAAAQKKKTKKPARSRWKDTSESDDSDEDSEESSAKPVRKPPAKKPTSLKPKAKKNGSSDESFRDGSLNHKRLVTSRRGKTVSYKEASEDEQTGSEDLVDIDVNEESRPLTPDDNTETIERIVKNWKKRIANPEDIDYYECQLELHQELQKSYNFIERIIAKQEKPEGAVDYLCKWESLPYSEATWEDSKLVQRKWQTKIDEFLNREASKATPSSHSVVLRRRPKFVKVEKQPEYMGVDRGLELRDYQMQGLNWLNLSWCKENSVILADEMGLGKTIQTICFLYYLFKTHQLYGPFLCLVPLSTMTAWQREFQIWAPDLNVVTYIGDVQSREMIRQYDWCFSSTKRMKFNAILTTYEILLKDKMFLGCINWAALLVDEAHRLKNDDSLLYKALKEFNTNHRLLITGTPLQNSLKELWALLHFIMPQKFTTWEDFEKVHGNAMEKGYTKLHKELEPYILRRVKKDVEKSLPAKVEQILRVEMTTIQKQYYKWILTKNFEALLKGRKGSTSTFLNIVIELKKCCNHAMLIKPPDDEKPMPTQEDVLKEILKGSGKLVLLDKLLCRLKETGHRVLIFSQMVRMLDILAEYLTKRHFSFQRLDGSIKGEMRKQALDHFNADGSQDFCFLLSTRAGGLGINLATADTVIIFDSDWNPQNDLQAQARAHRIGQKNQVNIYRLVTARSVEEEIVERAKQKMVLDHLVIQRMDTTGRTVLDKNGTNMNGANPFSKEELSAILKFGAEELFKDEEEGDDEPQCDIDEILRRAETRDEVPAMVGDELLSSFKVASFTFDEDKVAIMSPKQKVEQEEVDDIKDWEVIIPESFRRKVEQEERNKELEDLYLPPRQRKQVLQEEQERLEKEIEKGKSKKGKKRKKSDEVDPSDDPSDNSEDDRPKKRGRPPVKEKIPNFSDTELRRFIRSYKKFPVPLKRLEAIACDAELQEKPLNDLRKIAEMLRERCVTFLEEHKDLDVAMTSEKKRGARAGFSVKFGGVSFNAKTLMACEEELAPLDEVMPNTPEERLEWTLEIKTRPANFDVEWNADDDSKLLCGIYQYGIGSWEAMKMDPSLNLGDKILSNDNKKPQAKHLQSRAEYLLKIIKKNVELKRGNVKQRRQRKPKEVKKDIDENKKPEDDVKHLADEIGNGVEKKKKKDKETKKSKKKQESANKPMHFTANNEPRALDVLGDLDPNIFNECKEKMRPVKKSLKALDGGGHHGVSAEEQINHKRECLLRIGSRIDECLAEHNDPVKIKEWRSNLWYFVSKFTEDNASKLFKMYKNEKAKENGTKEGESTLKSEKKEKHHHHHHHHHHRHSNNHSSNHISEEKERKKEKKKKDHQHNRDKVHEKYASHEFNDEINDSHSKRRLEREEGEIDDSKEYKRLAGEARSRDKKWDEYGRTTSRTSRGPPTTPQRLYQDRYETYPRERYPSDHKRDRYEGYNNSRYHRDREREIGVKKSRNYPPPSMAYANHYASHGYYPPPDISPGYRERHPHIPPEYYPEYSRSREYDRRPPT</sequence>
<dbReference type="CDD" id="cd17993">
    <property type="entry name" value="DEXHc_CHD1_2"/>
    <property type="match status" value="1"/>
</dbReference>
<feature type="compositionally biased region" description="Low complexity" evidence="22">
    <location>
        <begin position="2103"/>
        <end position="2112"/>
    </location>
</feature>
<feature type="transmembrane region" description="Helical" evidence="23">
    <location>
        <begin position="318"/>
        <end position="343"/>
    </location>
</feature>
<dbReference type="SMART" id="SM00487">
    <property type="entry name" value="DEXDc"/>
    <property type="match status" value="1"/>
</dbReference>
<dbReference type="NCBIfam" id="TIGR00813">
    <property type="entry name" value="sss"/>
    <property type="match status" value="1"/>
</dbReference>
<evidence type="ECO:0000313" key="28">
    <source>
        <dbReference type="Proteomes" id="UP000183832"/>
    </source>
</evidence>
<feature type="compositionally biased region" description="Basic and acidic residues" evidence="22">
    <location>
        <begin position="768"/>
        <end position="779"/>
    </location>
</feature>
<feature type="compositionally biased region" description="Basic and acidic residues" evidence="22">
    <location>
        <begin position="2120"/>
        <end position="2142"/>
    </location>
</feature>
<organism evidence="27 28">
    <name type="scientific">Clunio marinus</name>
    <dbReference type="NCBI Taxonomy" id="568069"/>
    <lineage>
        <taxon>Eukaryota</taxon>
        <taxon>Metazoa</taxon>
        <taxon>Ecdysozoa</taxon>
        <taxon>Arthropoda</taxon>
        <taxon>Hexapoda</taxon>
        <taxon>Insecta</taxon>
        <taxon>Pterygota</taxon>
        <taxon>Neoptera</taxon>
        <taxon>Endopterygota</taxon>
        <taxon>Diptera</taxon>
        <taxon>Nematocera</taxon>
        <taxon>Chironomoidea</taxon>
        <taxon>Chironomidae</taxon>
        <taxon>Clunio</taxon>
    </lineage>
</organism>
<evidence type="ECO:0000256" key="15">
    <source>
        <dbReference type="ARBA" id="ARBA00023125"/>
    </source>
</evidence>
<dbReference type="InterPro" id="IPR014001">
    <property type="entry name" value="Helicase_ATP-bd"/>
</dbReference>
<dbReference type="STRING" id="568069.A0A1J1ILB5"/>
<evidence type="ECO:0000256" key="8">
    <source>
        <dbReference type="ARBA" id="ARBA00022737"/>
    </source>
</evidence>
<proteinExistence type="inferred from homology"/>
<evidence type="ECO:0000256" key="21">
    <source>
        <dbReference type="ARBA" id="ARBA00076717"/>
    </source>
</evidence>
<dbReference type="OrthoDB" id="5857104at2759"/>
<dbReference type="Pfam" id="PF00385">
    <property type="entry name" value="Chromo"/>
    <property type="match status" value="1"/>
</dbReference>
<feature type="region of interest" description="Disordered" evidence="22">
    <location>
        <begin position="558"/>
        <end position="809"/>
    </location>
</feature>
<dbReference type="Pfam" id="PF00474">
    <property type="entry name" value="SSF"/>
    <property type="match status" value="1"/>
</dbReference>
<dbReference type="GO" id="GO:0000785">
    <property type="term" value="C:chromatin"/>
    <property type="evidence" value="ECO:0007669"/>
    <property type="project" value="TreeGrafter"/>
</dbReference>
<evidence type="ECO:0000256" key="10">
    <source>
        <dbReference type="ARBA" id="ARBA00022801"/>
    </source>
</evidence>
<dbReference type="FunFam" id="2.40.50.40:FF:000014">
    <property type="entry name" value="Chromodomain-helicase-DNA-binding protein 2 isoform 1"/>
    <property type="match status" value="1"/>
</dbReference>
<dbReference type="InterPro" id="IPR023780">
    <property type="entry name" value="Chromo_domain"/>
</dbReference>
<feature type="compositionally biased region" description="Low complexity" evidence="22">
    <location>
        <begin position="573"/>
        <end position="621"/>
    </location>
</feature>
<dbReference type="InterPro" id="IPR049730">
    <property type="entry name" value="SNF2/RAD54-like_C"/>
</dbReference>
<feature type="compositionally biased region" description="Basic and acidic residues" evidence="22">
    <location>
        <begin position="2149"/>
        <end position="2159"/>
    </location>
</feature>
<feature type="compositionally biased region" description="Acidic residues" evidence="22">
    <location>
        <begin position="1587"/>
        <end position="1598"/>
    </location>
</feature>
<dbReference type="Gene3D" id="1.20.1730.10">
    <property type="entry name" value="Sodium/glucose cotransporter"/>
    <property type="match status" value="1"/>
</dbReference>
<dbReference type="PANTHER" id="PTHR45623">
    <property type="entry name" value="CHROMODOMAIN-HELICASE-DNA-BINDING PROTEIN 3-RELATED-RELATED"/>
    <property type="match status" value="1"/>
</dbReference>
<dbReference type="SMART" id="SM00490">
    <property type="entry name" value="HELICc"/>
    <property type="match status" value="1"/>
</dbReference>
<evidence type="ECO:0000256" key="22">
    <source>
        <dbReference type="SAM" id="MobiDB-lite"/>
    </source>
</evidence>
<evidence type="ECO:0000256" key="11">
    <source>
        <dbReference type="ARBA" id="ARBA00022840"/>
    </source>
</evidence>
<evidence type="ECO:0000256" key="19">
    <source>
        <dbReference type="ARBA" id="ARBA00049360"/>
    </source>
</evidence>
<dbReference type="PROSITE" id="PS50013">
    <property type="entry name" value="CHROMO_2"/>
    <property type="match status" value="1"/>
</dbReference>
<feature type="compositionally biased region" description="Polar residues" evidence="22">
    <location>
        <begin position="649"/>
        <end position="662"/>
    </location>
</feature>
<feature type="compositionally biased region" description="Acidic residues" evidence="22">
    <location>
        <begin position="664"/>
        <end position="674"/>
    </location>
</feature>
<evidence type="ECO:0000256" key="2">
    <source>
        <dbReference type="ARBA" id="ARBA00004141"/>
    </source>
</evidence>
<feature type="compositionally biased region" description="Basic and acidic residues" evidence="22">
    <location>
        <begin position="2207"/>
        <end position="2218"/>
    </location>
</feature>
<keyword evidence="18" id="KW-0539">Nucleus</keyword>
<dbReference type="InterPro" id="IPR038377">
    <property type="entry name" value="Na/Glc_symporter_sf"/>
</dbReference>
<dbReference type="GO" id="GO:0016020">
    <property type="term" value="C:membrane"/>
    <property type="evidence" value="ECO:0007669"/>
    <property type="project" value="UniProtKB-SubCell"/>
</dbReference>
<evidence type="ECO:0000256" key="20">
    <source>
        <dbReference type="ARBA" id="ARBA00074667"/>
    </source>
</evidence>
<evidence type="ECO:0000256" key="17">
    <source>
        <dbReference type="ARBA" id="ARBA00023163"/>
    </source>
</evidence>
<dbReference type="Pfam" id="PF18375">
    <property type="entry name" value="CDH1_2_SANT_HL1"/>
    <property type="match status" value="1"/>
</dbReference>
<keyword evidence="13 23" id="KW-1133">Transmembrane helix</keyword>
<dbReference type="SUPFAM" id="SSF52540">
    <property type="entry name" value="P-loop containing nucleoside triphosphate hydrolases"/>
    <property type="match status" value="2"/>
</dbReference>
<evidence type="ECO:0000256" key="18">
    <source>
        <dbReference type="ARBA" id="ARBA00023242"/>
    </source>
</evidence>
<feature type="compositionally biased region" description="Basic residues" evidence="22">
    <location>
        <begin position="1814"/>
        <end position="1826"/>
    </location>
</feature>
<dbReference type="EMBL" id="CVRI01000054">
    <property type="protein sequence ID" value="CRK99870.1"/>
    <property type="molecule type" value="Genomic_DNA"/>
</dbReference>
<feature type="transmembrane region" description="Helical" evidence="23">
    <location>
        <begin position="501"/>
        <end position="523"/>
    </location>
</feature>
<dbReference type="InterPro" id="IPR038718">
    <property type="entry name" value="SNF2-like_sf"/>
</dbReference>
<feature type="region of interest" description="Disordered" evidence="22">
    <location>
        <begin position="1813"/>
        <end position="1878"/>
    </location>
</feature>
<evidence type="ECO:0000256" key="4">
    <source>
        <dbReference type="ARBA" id="ARBA00006434"/>
    </source>
</evidence>
<accession>A0A1J1ILB5</accession>
<comment type="catalytic activity">
    <reaction evidence="19">
        <text>ATP + H2O = ADP + phosphate + H(+)</text>
        <dbReference type="Rhea" id="RHEA:13065"/>
        <dbReference type="ChEBI" id="CHEBI:15377"/>
        <dbReference type="ChEBI" id="CHEBI:15378"/>
        <dbReference type="ChEBI" id="CHEBI:30616"/>
        <dbReference type="ChEBI" id="CHEBI:43474"/>
        <dbReference type="ChEBI" id="CHEBI:456216"/>
    </reaction>
</comment>
<feature type="transmembrane region" description="Helical" evidence="23">
    <location>
        <begin position="157"/>
        <end position="175"/>
    </location>
</feature>
<feature type="region of interest" description="Disordered" evidence="22">
    <location>
        <begin position="1569"/>
        <end position="1614"/>
    </location>
</feature>
<feature type="compositionally biased region" description="Basic and acidic residues" evidence="22">
    <location>
        <begin position="2044"/>
        <end position="2066"/>
    </location>
</feature>
<feature type="compositionally biased region" description="Basic and acidic residues" evidence="22">
    <location>
        <begin position="1986"/>
        <end position="2004"/>
    </location>
</feature>
<feature type="compositionally biased region" description="Acidic residues" evidence="22">
    <location>
        <begin position="733"/>
        <end position="743"/>
    </location>
</feature>
<dbReference type="Proteomes" id="UP000183832">
    <property type="component" value="Unassembled WGS sequence"/>
</dbReference>
<dbReference type="GO" id="GO:0003677">
    <property type="term" value="F:DNA binding"/>
    <property type="evidence" value="ECO:0007669"/>
    <property type="project" value="UniProtKB-KW"/>
</dbReference>
<feature type="transmembrane region" description="Helical" evidence="23">
    <location>
        <begin position="233"/>
        <end position="252"/>
    </location>
</feature>
<evidence type="ECO:0000259" key="25">
    <source>
        <dbReference type="PROSITE" id="PS51192"/>
    </source>
</evidence>
<dbReference type="Pfam" id="PF00271">
    <property type="entry name" value="Helicase_C"/>
    <property type="match status" value="1"/>
</dbReference>
<dbReference type="InterPro" id="IPR056302">
    <property type="entry name" value="CHD1-2/Hrp3_HTH"/>
</dbReference>
<evidence type="ECO:0000256" key="7">
    <source>
        <dbReference type="ARBA" id="ARBA00022692"/>
    </source>
</evidence>
<evidence type="ECO:0000313" key="27">
    <source>
        <dbReference type="EMBL" id="CRK99870.1"/>
    </source>
</evidence>
<feature type="compositionally biased region" description="Low complexity" evidence="22">
    <location>
        <begin position="675"/>
        <end position="690"/>
    </location>
</feature>
<comment type="subcellular location">
    <subcellularLocation>
        <location evidence="3">Chromosome</location>
    </subcellularLocation>
    <subcellularLocation>
        <location evidence="2">Membrane</location>
        <topology evidence="2">Multi-pass membrane protein</topology>
    </subcellularLocation>
    <subcellularLocation>
        <location evidence="1">Nucleus</location>
    </subcellularLocation>
</comment>
<keyword evidence="12" id="KW-0156">Chromatin regulator</keyword>
<feature type="region of interest" description="Disordered" evidence="22">
    <location>
        <begin position="2184"/>
        <end position="2218"/>
    </location>
</feature>
<feature type="compositionally biased region" description="Basic residues" evidence="22">
    <location>
        <begin position="702"/>
        <end position="726"/>
    </location>
</feature>
<keyword evidence="17" id="KW-0804">Transcription</keyword>
<keyword evidence="28" id="KW-1185">Reference proteome</keyword>
<feature type="region of interest" description="Disordered" evidence="22">
    <location>
        <begin position="1986"/>
        <end position="2171"/>
    </location>
</feature>
<dbReference type="InterPro" id="IPR040793">
    <property type="entry name" value="CDH1_2_SANT_HL1"/>
</dbReference>
<feature type="compositionally biased region" description="Basic and acidic residues" evidence="22">
    <location>
        <begin position="2079"/>
        <end position="2102"/>
    </location>
</feature>
<feature type="compositionally biased region" description="Basic residues" evidence="22">
    <location>
        <begin position="2005"/>
        <end position="2020"/>
    </location>
</feature>
<dbReference type="Gene3D" id="1.10.10.60">
    <property type="entry name" value="Homeodomain-like"/>
    <property type="match status" value="1"/>
</dbReference>
<dbReference type="SMART" id="SM00298">
    <property type="entry name" value="CHROMO"/>
    <property type="match status" value="1"/>
</dbReference>
<protein>
    <recommendedName>
        <fullName evidence="20">Chromodomain-helicase-DNA-binding protein 1</fullName>
    </recommendedName>
    <alternativeName>
        <fullName evidence="21">ATP-dependent helicase CHD1</fullName>
    </alternativeName>
</protein>
<evidence type="ECO:0000256" key="12">
    <source>
        <dbReference type="ARBA" id="ARBA00022853"/>
    </source>
</evidence>
<feature type="transmembrane region" description="Helical" evidence="23">
    <location>
        <begin position="273"/>
        <end position="298"/>
    </location>
</feature>
<feature type="compositionally biased region" description="Basic residues" evidence="22">
    <location>
        <begin position="1854"/>
        <end position="1867"/>
    </location>
</feature>
<dbReference type="InterPro" id="IPR027417">
    <property type="entry name" value="P-loop_NTPase"/>
</dbReference>